<gene>
    <name evidence="5" type="ORF">GUK36_35250</name>
</gene>
<evidence type="ECO:0000313" key="6">
    <source>
        <dbReference type="Proteomes" id="UP000471409"/>
    </source>
</evidence>
<dbReference type="SMART" id="SM00882">
    <property type="entry name" value="CoA_trans"/>
    <property type="match status" value="1"/>
</dbReference>
<evidence type="ECO:0000256" key="3">
    <source>
        <dbReference type="PIRNR" id="PIRNR000858"/>
    </source>
</evidence>
<evidence type="ECO:0000256" key="4">
    <source>
        <dbReference type="PIRSR" id="PIRSR000858-1"/>
    </source>
</evidence>
<dbReference type="RefSeq" id="WP_018241675.1">
    <property type="nucleotide sequence ID" value="NZ_CP121635.1"/>
</dbReference>
<reference evidence="5 6" key="1">
    <citation type="submission" date="2020-01" db="EMBL/GenBank/DDBJ databases">
        <title>Rhizobium genotypes associated with high levels of biological nitrogen fixation by grain legumes in a temperate-maritime cropping system.</title>
        <authorList>
            <person name="Maluk M."/>
            <person name="Francesc Ferrando Molina F."/>
            <person name="Lopez Del Egido L."/>
            <person name="Lafos M."/>
            <person name="Langarica-Fuentes A."/>
            <person name="Gebre Yohannes G."/>
            <person name="Young M.W."/>
            <person name="Martin P."/>
            <person name="Gantlett R."/>
            <person name="Kenicer G."/>
            <person name="Hawes C."/>
            <person name="Begg G.S."/>
            <person name="Quilliam R.S."/>
            <person name="Squire G.R."/>
            <person name="Poole P.S."/>
            <person name="Young P.W."/>
            <person name="Iannetta P.M."/>
            <person name="James E.K."/>
        </authorList>
    </citation>
    <scope>NUCLEOTIDE SEQUENCE [LARGE SCALE GENOMIC DNA]</scope>
    <source>
        <strain evidence="5 6">JHI944</strain>
    </source>
</reference>
<dbReference type="PROSITE" id="PS51257">
    <property type="entry name" value="PROKAR_LIPOPROTEIN"/>
    <property type="match status" value="1"/>
</dbReference>
<dbReference type="InterPro" id="IPR037171">
    <property type="entry name" value="NagB/RpiA_transferase-like"/>
</dbReference>
<name>A0A444I2X4_RHILE</name>
<dbReference type="InterPro" id="IPR004165">
    <property type="entry name" value="CoA_trans_fam_I"/>
</dbReference>
<keyword evidence="2 3" id="KW-0808">Transferase</keyword>
<dbReference type="EMBL" id="WXXP01000033">
    <property type="protein sequence ID" value="NEK54617.1"/>
    <property type="molecule type" value="Genomic_DNA"/>
</dbReference>
<comment type="catalytic activity">
    <reaction evidence="3">
        <text>an acyl-CoA + acetate = a carboxylate + acetyl-CoA</text>
        <dbReference type="Rhea" id="RHEA:13381"/>
        <dbReference type="ChEBI" id="CHEBI:29067"/>
        <dbReference type="ChEBI" id="CHEBI:30089"/>
        <dbReference type="ChEBI" id="CHEBI:57288"/>
        <dbReference type="ChEBI" id="CHEBI:58342"/>
        <dbReference type="EC" id="2.8.3.8"/>
    </reaction>
</comment>
<dbReference type="AlphaFoldDB" id="A0A444I2X4"/>
<proteinExistence type="inferred from homology"/>
<protein>
    <recommendedName>
        <fullName evidence="3">Acetate CoA-transferase YdiF</fullName>
        <ecNumber evidence="3">2.8.3.8</ecNumber>
    </recommendedName>
</protein>
<comment type="similarity">
    <text evidence="1 3">Belongs to the 3-oxoacid CoA-transferase family.</text>
</comment>
<dbReference type="PANTHER" id="PTHR43293">
    <property type="entry name" value="ACETATE COA-TRANSFERASE YDIF"/>
    <property type="match status" value="1"/>
</dbReference>
<dbReference type="PIRSF" id="PIRSF000858">
    <property type="entry name" value="SCOT-t"/>
    <property type="match status" value="1"/>
</dbReference>
<accession>A0A444I2X4</accession>
<feature type="active site" description="5-glutamyl coenzyme A thioester intermediate" evidence="4">
    <location>
        <position position="328"/>
    </location>
</feature>
<evidence type="ECO:0000256" key="1">
    <source>
        <dbReference type="ARBA" id="ARBA00007154"/>
    </source>
</evidence>
<dbReference type="GO" id="GO:0008775">
    <property type="term" value="F:acetate CoA-transferase activity"/>
    <property type="evidence" value="ECO:0007669"/>
    <property type="project" value="UniProtKB-EC"/>
</dbReference>
<dbReference type="InterPro" id="IPR014388">
    <property type="entry name" value="3-oxoacid_CoA-transferase"/>
</dbReference>
<comment type="function">
    <text evidence="3">CoA transferase having broad substrate specificity for short-chain acyl-CoA thioesters with the activity decreasing when the length of the carboxylic acid chain exceeds four carbons.</text>
</comment>
<sequence>MNKHLTPTEAAALIPDGAVVTVSSSSGLGCPDLMLKAIGERFDATGHPRDITTLHPIAAGDMSGIKGVDYIAKKGLLKRIIGGSYPSGPSSSEPPLIWQMITNNEIPAYNIPSGILFDIHREAAAKRPGVLTKIGIDTFVDPERQGCAMNGLASEHAVVKRVSFEGDDWLFFPSIVPEVAIIRATTADERGNLTYEHEGAYLGGLDQALAARNNGGIVIAQVKRITKEGSLKPHDVRVPGMLVDYVVVDPEQKQTTQTQYDPAISGEIFRPLDSFSVPEFNVQKVIARRVAQELQAGSCVNLGFGISANVPRILLEEGLHGAVTWVIEQGAVGGVPLLDFAFGCASNADAYMPSPYQFTYFQGAGFDASLLSFLEIGKDGSVNVSKLSFRPHVTAGAGGFVDITARAKKIVFSGMFNAGAKLSIADGSLLIEKEGKLKKLVNEVEHVTFSGRRAIEQGQDITYVTERCVMKLTPDGIVLTEIAPGVDLQSHILDQSEFPLIVAPDLKVMDAELFREANIGLSLPVKGARTLEGSFHG</sequence>
<dbReference type="Gene3D" id="3.40.1080.10">
    <property type="entry name" value="Glutaconate Coenzyme A-transferase"/>
    <property type="match status" value="2"/>
</dbReference>
<dbReference type="Pfam" id="PF01144">
    <property type="entry name" value="CoA_trans"/>
    <property type="match status" value="1"/>
</dbReference>
<dbReference type="SUPFAM" id="SSF100950">
    <property type="entry name" value="NagB/RpiA/CoA transferase-like"/>
    <property type="match status" value="2"/>
</dbReference>
<dbReference type="PANTHER" id="PTHR43293:SF1">
    <property type="entry name" value="ACETATE COA-TRANSFERASE YDIF"/>
    <property type="match status" value="1"/>
</dbReference>
<organism evidence="5 6">
    <name type="scientific">Rhizobium leguminosarum</name>
    <dbReference type="NCBI Taxonomy" id="384"/>
    <lineage>
        <taxon>Bacteria</taxon>
        <taxon>Pseudomonadati</taxon>
        <taxon>Pseudomonadota</taxon>
        <taxon>Alphaproteobacteria</taxon>
        <taxon>Hyphomicrobiales</taxon>
        <taxon>Rhizobiaceae</taxon>
        <taxon>Rhizobium/Agrobacterium group</taxon>
        <taxon>Rhizobium</taxon>
    </lineage>
</organism>
<dbReference type="GO" id="GO:0046952">
    <property type="term" value="P:ketone body catabolic process"/>
    <property type="evidence" value="ECO:0007669"/>
    <property type="project" value="InterPro"/>
</dbReference>
<dbReference type="Proteomes" id="UP000471409">
    <property type="component" value="Unassembled WGS sequence"/>
</dbReference>
<dbReference type="EC" id="2.8.3.8" evidence="3"/>
<evidence type="ECO:0000313" key="5">
    <source>
        <dbReference type="EMBL" id="NEK54617.1"/>
    </source>
</evidence>
<evidence type="ECO:0000256" key="2">
    <source>
        <dbReference type="ARBA" id="ARBA00022679"/>
    </source>
</evidence>
<comment type="caution">
    <text evidence="5">The sequence shown here is derived from an EMBL/GenBank/DDBJ whole genome shotgun (WGS) entry which is preliminary data.</text>
</comment>